<evidence type="ECO:0000259" key="1">
    <source>
        <dbReference type="SMART" id="SM00112"/>
    </source>
</evidence>
<sequence>MTVEGTNDAPIITTLDAEDTGTVVEVGIIDDFDANPANNNTPEPGIAAISGTLSATDVDNNASWTWSGDDSGTYGEFVIDSVTGEWTYTLNDSDLVNELASNESHNEIFTVTVTDEFGGTDTHDVTITVEGTNDAPIITTLDAEDTGTVVEVGIIDDFDANPANNNTPEPGIAAISGTLSATDVDNNASWTWSGDDSGTYGEFVIDSVTGEWTYTLNDSDLVNELASNESHNEIFTVTVTDEFGGTDTHDVTITVEGTNDAPIITTLDAEDTGTVVEVGIIDDFDANPANNNTPEPGIAAISGTLSATDVDNNASWTWSGDDSGTYGEFVIDSVTGEWTYTLNDSDLVNELASNESHNEIFTVTVTDEFGGTDTHDVTITVEGTNDAPIITTLDAEDTGTVVEVGIIDDFDANPANNNTPEPGIAAISGTLSATDVDNNASWTWSGDDSGTYGEFVIDSVTGEWTYTLNDSDLVNELASNESHNEIFTVTVTDEFGGPIPTMSPSLSKVPTMHRLSPP</sequence>
<dbReference type="InterPro" id="IPR010221">
    <property type="entry name" value="VCBS_dom"/>
</dbReference>
<dbReference type="Gene3D" id="2.60.40.10">
    <property type="entry name" value="Immunoglobulins"/>
    <property type="match status" value="4"/>
</dbReference>
<dbReference type="SMART" id="SM00112">
    <property type="entry name" value="CA"/>
    <property type="match status" value="3"/>
</dbReference>
<accession>A0ABX5X7G7</accession>
<name>A0ABX5X7G7_9GAMM</name>
<dbReference type="EMBL" id="CP041614">
    <property type="protein sequence ID" value="QDO86853.1"/>
    <property type="molecule type" value="Genomic_DNA"/>
</dbReference>
<feature type="domain" description="Cadherin" evidence="1">
    <location>
        <begin position="179"/>
        <end position="263"/>
    </location>
</feature>
<feature type="domain" description="Cadherin" evidence="1">
    <location>
        <begin position="53"/>
        <end position="137"/>
    </location>
</feature>
<proteinExistence type="predicted"/>
<protein>
    <recommendedName>
        <fullName evidence="1">Cadherin domain-containing protein</fullName>
    </recommendedName>
</protein>
<organism evidence="2 3">
    <name type="scientific">Shewanella psychropiezotolerans</name>
    <dbReference type="NCBI Taxonomy" id="2593655"/>
    <lineage>
        <taxon>Bacteria</taxon>
        <taxon>Pseudomonadati</taxon>
        <taxon>Pseudomonadota</taxon>
        <taxon>Gammaproteobacteria</taxon>
        <taxon>Alteromonadales</taxon>
        <taxon>Shewanellaceae</taxon>
        <taxon>Shewanella</taxon>
    </lineage>
</organism>
<reference evidence="2 3" key="1">
    <citation type="submission" date="2019-07" db="EMBL/GenBank/DDBJ databases">
        <title>Shewanella sp. YLB-06 whole genomic sequence.</title>
        <authorList>
            <person name="Yu L."/>
        </authorList>
    </citation>
    <scope>NUCLEOTIDE SEQUENCE [LARGE SCALE GENOMIC DNA]</scope>
    <source>
        <strain evidence="2 3">YLB-06</strain>
    </source>
</reference>
<evidence type="ECO:0000313" key="3">
    <source>
        <dbReference type="Proteomes" id="UP000315947"/>
    </source>
</evidence>
<dbReference type="InterPro" id="IPR013783">
    <property type="entry name" value="Ig-like_fold"/>
</dbReference>
<keyword evidence="3" id="KW-1185">Reference proteome</keyword>
<feature type="domain" description="Cadherin" evidence="1">
    <location>
        <begin position="305"/>
        <end position="389"/>
    </location>
</feature>
<dbReference type="InterPro" id="IPR002126">
    <property type="entry name" value="Cadherin-like_dom"/>
</dbReference>
<evidence type="ECO:0000313" key="2">
    <source>
        <dbReference type="EMBL" id="QDO86853.1"/>
    </source>
</evidence>
<dbReference type="Proteomes" id="UP000315947">
    <property type="component" value="Chromosome"/>
</dbReference>
<dbReference type="NCBIfam" id="TIGR01965">
    <property type="entry name" value="VCBS_repeat"/>
    <property type="match status" value="4"/>
</dbReference>
<gene>
    <name evidence="2" type="ORF">FM037_25095</name>
</gene>